<dbReference type="OrthoDB" id="10420254at2759"/>
<evidence type="ECO:0000313" key="3">
    <source>
        <dbReference type="EMBL" id="CAF9942284.1"/>
    </source>
</evidence>
<feature type="signal peptide" evidence="2">
    <location>
        <begin position="1"/>
        <end position="22"/>
    </location>
</feature>
<keyword evidence="4" id="KW-1185">Reference proteome</keyword>
<comment type="caution">
    <text evidence="3">The sequence shown here is derived from an EMBL/GenBank/DDBJ whole genome shotgun (WGS) entry which is preliminary data.</text>
</comment>
<feature type="region of interest" description="Disordered" evidence="1">
    <location>
        <begin position="342"/>
        <end position="371"/>
    </location>
</feature>
<accession>A0A8H3J867</accession>
<keyword evidence="2" id="KW-0732">Signal</keyword>
<name>A0A8H3J867_9LECA</name>
<gene>
    <name evidence="3" type="ORF">IMSHALPRED_003453</name>
</gene>
<dbReference type="Proteomes" id="UP000664534">
    <property type="component" value="Unassembled WGS sequence"/>
</dbReference>
<dbReference type="AlphaFoldDB" id="A0A8H3J867"/>
<evidence type="ECO:0000313" key="4">
    <source>
        <dbReference type="Proteomes" id="UP000664534"/>
    </source>
</evidence>
<evidence type="ECO:0000256" key="2">
    <source>
        <dbReference type="SAM" id="SignalP"/>
    </source>
</evidence>
<sequence>MFKAHRFLARLCILQFSQLVTSLPAQQLDPPSTLQVQNSTAVDSSIALKAFSVSATLAHEIFPIPNSPLILDLQPRGGVLPESVGSILLTADAWVARKISIFGPDAPSDYIWEYGTGERPFTRLIIWSFGDTLTWGQLKTIIDGLWLFLVDEVNEQFTYWEIYDGEVAEGSRIGAGAIVDAGFLSGKPLIGVALSSSTSKRAIQIPSETGLPTLNTSEPQIAAIPFPIPESDMTLEFQSLGRSISPPEVNALLLIAAVAVDDDVNLHGEHTSSAGQEFKYSLNKGVELWLVKVFRPPLGYMTYGQIRTMITGLQMYIVLGRRPQAVTFRVFSGADSKTLGHGAVGDLWPPDPPPNTISRRGLAISQTPSTE</sequence>
<proteinExistence type="predicted"/>
<protein>
    <submittedName>
        <fullName evidence="3">Uncharacterized protein</fullName>
    </submittedName>
</protein>
<feature type="chain" id="PRO_5034183102" evidence="2">
    <location>
        <begin position="23"/>
        <end position="371"/>
    </location>
</feature>
<evidence type="ECO:0000256" key="1">
    <source>
        <dbReference type="SAM" id="MobiDB-lite"/>
    </source>
</evidence>
<organism evidence="3 4">
    <name type="scientific">Imshaugia aleurites</name>
    <dbReference type="NCBI Taxonomy" id="172621"/>
    <lineage>
        <taxon>Eukaryota</taxon>
        <taxon>Fungi</taxon>
        <taxon>Dikarya</taxon>
        <taxon>Ascomycota</taxon>
        <taxon>Pezizomycotina</taxon>
        <taxon>Lecanoromycetes</taxon>
        <taxon>OSLEUM clade</taxon>
        <taxon>Lecanoromycetidae</taxon>
        <taxon>Lecanorales</taxon>
        <taxon>Lecanorineae</taxon>
        <taxon>Parmeliaceae</taxon>
        <taxon>Imshaugia</taxon>
    </lineage>
</organism>
<reference evidence="3" key="1">
    <citation type="submission" date="2021-03" db="EMBL/GenBank/DDBJ databases">
        <authorList>
            <person name="Tagirdzhanova G."/>
        </authorList>
    </citation>
    <scope>NUCLEOTIDE SEQUENCE</scope>
</reference>
<dbReference type="EMBL" id="CAJPDT010000177">
    <property type="protein sequence ID" value="CAF9942284.1"/>
    <property type="molecule type" value="Genomic_DNA"/>
</dbReference>